<dbReference type="RefSeq" id="WP_205893539.1">
    <property type="nucleotide sequence ID" value="NZ_JADEVO010000031.1"/>
</dbReference>
<evidence type="ECO:0000256" key="1">
    <source>
        <dbReference type="SAM" id="Phobius"/>
    </source>
</evidence>
<keyword evidence="1" id="KW-0472">Membrane</keyword>
<dbReference type="EMBL" id="JADEVO010000031">
    <property type="protein sequence ID" value="MBN3967554.1"/>
    <property type="molecule type" value="Genomic_DNA"/>
</dbReference>
<reference evidence="2 3" key="1">
    <citation type="journal article" date="2021" name="Int. J. Syst. Evol. Microbiol.">
        <title>Pseudomonas piscium sp. nov., Pseudomonas pisciculturae sp. nov., Pseudomonas mucoides sp. nov. and Pseudomonas neuropathica sp. nov. isolated from rainbow trout.</title>
        <authorList>
            <person name="Duman M."/>
            <person name="Mulet M."/>
            <person name="Altun S."/>
            <person name="Saticioglu I.B."/>
            <person name="Gomila M."/>
            <person name="Lalucat J."/>
            <person name="Garcia-Valdes E."/>
        </authorList>
    </citation>
    <scope>NUCLEOTIDE SEQUENCE [LARGE SCALE GENOMIC DNA]</scope>
    <source>
        <strain evidence="2 3">LMG 28632</strain>
    </source>
</reference>
<keyword evidence="1" id="KW-1133">Transmembrane helix</keyword>
<sequence length="100" mass="11338">MLASFNMSDERAIIGGYKSQGLKDADAIYSQKQMLIKTFKFTKVFAWFFIVIGLPLLIFIIPGILFIGSGIFMLLRANKKIRLIEQATETYCREIGVQPV</sequence>
<comment type="caution">
    <text evidence="2">The sequence shown here is derived from an EMBL/GenBank/DDBJ whole genome shotgun (WGS) entry which is preliminary data.</text>
</comment>
<name>A0ABS3AN16_9PSED</name>
<evidence type="ECO:0000313" key="2">
    <source>
        <dbReference type="EMBL" id="MBN3967554.1"/>
    </source>
</evidence>
<gene>
    <name evidence="2" type="ORF">IMW75_20040</name>
</gene>
<organism evidence="2 3">
    <name type="scientific">Pseudomonas gregormendelii</name>
    <dbReference type="NCBI Taxonomy" id="1628277"/>
    <lineage>
        <taxon>Bacteria</taxon>
        <taxon>Pseudomonadati</taxon>
        <taxon>Pseudomonadota</taxon>
        <taxon>Gammaproteobacteria</taxon>
        <taxon>Pseudomonadales</taxon>
        <taxon>Pseudomonadaceae</taxon>
        <taxon>Pseudomonas</taxon>
    </lineage>
</organism>
<protein>
    <submittedName>
        <fullName evidence="2">Uncharacterized protein</fullName>
    </submittedName>
</protein>
<proteinExistence type="predicted"/>
<keyword evidence="3" id="KW-1185">Reference proteome</keyword>
<keyword evidence="1" id="KW-0812">Transmembrane</keyword>
<accession>A0ABS3AN16</accession>
<evidence type="ECO:0000313" key="3">
    <source>
        <dbReference type="Proteomes" id="UP000772591"/>
    </source>
</evidence>
<dbReference type="Proteomes" id="UP000772591">
    <property type="component" value="Unassembled WGS sequence"/>
</dbReference>
<feature type="transmembrane region" description="Helical" evidence="1">
    <location>
        <begin position="44"/>
        <end position="75"/>
    </location>
</feature>